<feature type="binding site" evidence="9">
    <location>
        <position position="82"/>
    </location>
    <ligand>
        <name>ATP</name>
        <dbReference type="ChEBI" id="CHEBI:30616"/>
    </ligand>
</feature>
<dbReference type="InterPro" id="IPR020575">
    <property type="entry name" value="Hsp90_N"/>
</dbReference>
<feature type="region of interest" description="A; substrate-binding" evidence="8">
    <location>
        <begin position="1"/>
        <end position="333"/>
    </location>
</feature>
<dbReference type="GO" id="GO:0005737">
    <property type="term" value="C:cytoplasm"/>
    <property type="evidence" value="ECO:0007669"/>
    <property type="project" value="UniProtKB-SubCell"/>
</dbReference>
<comment type="caution">
    <text evidence="8">Lacks conserved residue(s) required for the propagation of feature annotation.</text>
</comment>
<evidence type="ECO:0000256" key="9">
    <source>
        <dbReference type="PIRSR" id="PIRSR002583-1"/>
    </source>
</evidence>
<evidence type="ECO:0000256" key="6">
    <source>
        <dbReference type="ARBA" id="ARBA00023016"/>
    </source>
</evidence>
<dbReference type="Gene3D" id="3.40.50.11260">
    <property type="match status" value="1"/>
</dbReference>
<dbReference type="Proteomes" id="UP000824074">
    <property type="component" value="Unassembled WGS sequence"/>
</dbReference>
<dbReference type="Pfam" id="PF00183">
    <property type="entry name" value="HSP90"/>
    <property type="match status" value="1"/>
</dbReference>
<comment type="subcellular location">
    <subcellularLocation>
        <location evidence="1 8">Cytoplasm</location>
    </subcellularLocation>
</comment>
<dbReference type="Gene3D" id="3.30.565.10">
    <property type="entry name" value="Histidine kinase-like ATPase, C-terminal domain"/>
    <property type="match status" value="1"/>
</dbReference>
<comment type="similarity">
    <text evidence="2 8">Belongs to the heat shock protein 90 family.</text>
</comment>
<dbReference type="Pfam" id="PF13589">
    <property type="entry name" value="HATPase_c_3"/>
    <property type="match status" value="1"/>
</dbReference>
<proteinExistence type="inferred from homology"/>
<evidence type="ECO:0000256" key="2">
    <source>
        <dbReference type="ARBA" id="ARBA00008239"/>
    </source>
</evidence>
<evidence type="ECO:0000256" key="7">
    <source>
        <dbReference type="ARBA" id="ARBA00023186"/>
    </source>
</evidence>
<evidence type="ECO:0000256" key="1">
    <source>
        <dbReference type="ARBA" id="ARBA00004496"/>
    </source>
</evidence>
<dbReference type="HAMAP" id="MF_00505">
    <property type="entry name" value="HSP90"/>
    <property type="match status" value="1"/>
</dbReference>
<evidence type="ECO:0000256" key="5">
    <source>
        <dbReference type="ARBA" id="ARBA00022840"/>
    </source>
</evidence>
<dbReference type="PIRSF" id="PIRSF002583">
    <property type="entry name" value="Hsp90"/>
    <property type="match status" value="1"/>
</dbReference>
<feature type="binding site" evidence="9">
    <location>
        <position position="90"/>
    </location>
    <ligand>
        <name>ATP</name>
        <dbReference type="ChEBI" id="CHEBI:30616"/>
    </ligand>
</feature>
<dbReference type="AlphaFoldDB" id="A0A9D1IPR9"/>
<evidence type="ECO:0000259" key="10">
    <source>
        <dbReference type="SMART" id="SM00387"/>
    </source>
</evidence>
<feature type="binding site" evidence="9">
    <location>
        <position position="333"/>
    </location>
    <ligand>
        <name>ATP</name>
        <dbReference type="ChEBI" id="CHEBI:30616"/>
    </ligand>
</feature>
<evidence type="ECO:0000256" key="8">
    <source>
        <dbReference type="HAMAP-Rule" id="MF_00505"/>
    </source>
</evidence>
<sequence length="619" mass="71986">MSKRQFKAESKKLLDLMVNSIYTNKDIFLRELISNANDALDKLYYESLTNKKLKVDKKKLKITLDIDKDKRLLIICDNGIGMDKDELAENLGTIAKSGSLAFKEALEKKDKVNIIGQFGVGFYSSFMVADKVIVESKKAGEEDAYKWVSEGADGYEITKSDKDTFGTKITLHIKEKTKDDDFDKYLDDFHVRALVKKYSDYVSYPITIYTYDEEKKEKKESDPINSMVPLWKKNKKKIKEEDYNNFYQEKFFDYAKPLKVIHTKAEGLVSYDALLFIPSNPPFDFYTKEYKKGLELYSNGVLIMDKCEELLPDYLNFVKGVVDSPDLSLNISREILQQSKQLKLIAKNIEKKILKELADMLQNEKDKYETFFKTFGVNIKYGIYDNYGAKKDDLKDLIIFYSSKEKKMTTLKDYVSRMKKDDDTIYYACGETIDKIDMMPQVESLKENKKEILYLTDYVDEFVLKMLDKYDDKKFVNIASNDFDLSSEKEKEELKKKNEDSKEMFDLMKKELGNEVSSIRFTNKLKNHPLCLTSEGNITVEMQKVINAMPTDEHVDAKLVLEINENHPIAQKIKELYQNDKDTLKKYTKILYDEARLIEGLPVKNPTELSSLVCEFLSK</sequence>
<organism evidence="11 12">
    <name type="scientific">Candidatus Aphodocola excrementigallinarum</name>
    <dbReference type="NCBI Taxonomy" id="2840670"/>
    <lineage>
        <taxon>Bacteria</taxon>
        <taxon>Bacillati</taxon>
        <taxon>Bacillota</taxon>
        <taxon>Bacilli</taxon>
        <taxon>Candidatus Aphodocola</taxon>
    </lineage>
</organism>
<keyword evidence="4 8" id="KW-0547">Nucleotide-binding</keyword>
<dbReference type="SUPFAM" id="SSF54211">
    <property type="entry name" value="Ribosomal protein S5 domain 2-like"/>
    <property type="match status" value="1"/>
</dbReference>
<gene>
    <name evidence="8 11" type="primary">htpG</name>
    <name evidence="11" type="ORF">IAB68_04245</name>
</gene>
<accession>A0A9D1IPR9</accession>
<evidence type="ECO:0000313" key="12">
    <source>
        <dbReference type="Proteomes" id="UP000824074"/>
    </source>
</evidence>
<dbReference type="InterPro" id="IPR037196">
    <property type="entry name" value="HSP90_C"/>
</dbReference>
<dbReference type="InterPro" id="IPR036890">
    <property type="entry name" value="HATPase_C_sf"/>
</dbReference>
<feature type="binding site" evidence="9">
    <location>
        <position position="167"/>
    </location>
    <ligand>
        <name>ATP</name>
        <dbReference type="ChEBI" id="CHEBI:30616"/>
    </ligand>
</feature>
<dbReference type="FunFam" id="3.30.565.10:FF:000009">
    <property type="entry name" value="Molecular chaperone HtpG"/>
    <property type="match status" value="1"/>
</dbReference>
<dbReference type="GO" id="GO:0005524">
    <property type="term" value="F:ATP binding"/>
    <property type="evidence" value="ECO:0007669"/>
    <property type="project" value="UniProtKB-UniRule"/>
</dbReference>
<keyword evidence="5 8" id="KW-0067">ATP-binding</keyword>
<dbReference type="PANTHER" id="PTHR11528">
    <property type="entry name" value="HEAT SHOCK PROTEIN 90 FAMILY MEMBER"/>
    <property type="match status" value="1"/>
</dbReference>
<feature type="domain" description="Histidine kinase/HSP90-like ATPase" evidence="10">
    <location>
        <begin position="24"/>
        <end position="177"/>
    </location>
</feature>
<feature type="binding site" evidence="9">
    <location>
        <position position="31"/>
    </location>
    <ligand>
        <name>ATP</name>
        <dbReference type="ChEBI" id="CHEBI:30616"/>
    </ligand>
</feature>
<reference evidence="11" key="2">
    <citation type="journal article" date="2021" name="PeerJ">
        <title>Extensive microbial diversity within the chicken gut microbiome revealed by metagenomics and culture.</title>
        <authorList>
            <person name="Gilroy R."/>
            <person name="Ravi A."/>
            <person name="Getino M."/>
            <person name="Pursley I."/>
            <person name="Horton D.L."/>
            <person name="Alikhan N.F."/>
            <person name="Baker D."/>
            <person name="Gharbi K."/>
            <person name="Hall N."/>
            <person name="Watson M."/>
            <person name="Adriaenssens E.M."/>
            <person name="Foster-Nyarko E."/>
            <person name="Jarju S."/>
            <person name="Secka A."/>
            <person name="Antonio M."/>
            <person name="Oren A."/>
            <person name="Chaudhuri R.R."/>
            <person name="La Ragione R."/>
            <person name="Hildebrand F."/>
            <person name="Pallen M.J."/>
        </authorList>
    </citation>
    <scope>NUCLEOTIDE SEQUENCE</scope>
    <source>
        <strain evidence="11">CHK193-30670</strain>
    </source>
</reference>
<feature type="region of interest" description="C" evidence="8">
    <location>
        <begin position="545"/>
        <end position="619"/>
    </location>
</feature>
<dbReference type="SMART" id="SM00387">
    <property type="entry name" value="HATPase_c"/>
    <property type="match status" value="1"/>
</dbReference>
<keyword evidence="6 8" id="KW-0346">Stress response</keyword>
<dbReference type="NCBIfam" id="NF003555">
    <property type="entry name" value="PRK05218.1"/>
    <property type="match status" value="1"/>
</dbReference>
<dbReference type="InterPro" id="IPR001404">
    <property type="entry name" value="Hsp90_fam"/>
</dbReference>
<comment type="function">
    <text evidence="8">Molecular chaperone. Has ATPase activity.</text>
</comment>
<name>A0A9D1IPR9_9FIRM</name>
<dbReference type="SUPFAM" id="SSF110942">
    <property type="entry name" value="HSP90 C-terminal domain"/>
    <property type="match status" value="1"/>
</dbReference>
<dbReference type="PROSITE" id="PS00298">
    <property type="entry name" value="HSP90"/>
    <property type="match status" value="1"/>
</dbReference>
<feature type="binding site" evidence="9">
    <location>
        <position position="77"/>
    </location>
    <ligand>
        <name>ATP</name>
        <dbReference type="ChEBI" id="CHEBI:30616"/>
    </ligand>
</feature>
<dbReference type="InterPro" id="IPR020568">
    <property type="entry name" value="Ribosomal_Su5_D2-typ_SF"/>
</dbReference>
<evidence type="ECO:0000256" key="4">
    <source>
        <dbReference type="ARBA" id="ARBA00022741"/>
    </source>
</evidence>
<feature type="binding site" evidence="9">
    <location>
        <begin position="97"/>
        <end position="98"/>
    </location>
    <ligand>
        <name>ATP</name>
        <dbReference type="ChEBI" id="CHEBI:30616"/>
    </ligand>
</feature>
<dbReference type="Gene3D" id="3.30.230.80">
    <property type="match status" value="1"/>
</dbReference>
<keyword evidence="7 8" id="KW-0143">Chaperone</keyword>
<dbReference type="CDD" id="cd16927">
    <property type="entry name" value="HATPase_Hsp90-like"/>
    <property type="match status" value="1"/>
</dbReference>
<dbReference type="Gene3D" id="1.20.120.790">
    <property type="entry name" value="Heat shock protein 90, C-terminal domain"/>
    <property type="match status" value="1"/>
</dbReference>
<evidence type="ECO:0000256" key="3">
    <source>
        <dbReference type="ARBA" id="ARBA00022490"/>
    </source>
</evidence>
<dbReference type="InterPro" id="IPR003594">
    <property type="entry name" value="HATPase_dom"/>
</dbReference>
<feature type="binding site" evidence="9">
    <location>
        <position position="96"/>
    </location>
    <ligand>
        <name>ATP</name>
        <dbReference type="ChEBI" id="CHEBI:30616"/>
    </ligand>
</feature>
<evidence type="ECO:0000313" key="11">
    <source>
        <dbReference type="EMBL" id="HIU40491.1"/>
    </source>
</evidence>
<comment type="subunit">
    <text evidence="8">Homodimer.</text>
</comment>
<comment type="caution">
    <text evidence="11">The sequence shown here is derived from an EMBL/GenBank/DDBJ whole genome shotgun (WGS) entry which is preliminary data.</text>
</comment>
<feature type="binding site" evidence="9">
    <location>
        <begin position="117"/>
        <end position="122"/>
    </location>
    <ligand>
        <name>ATP</name>
        <dbReference type="ChEBI" id="CHEBI:30616"/>
    </ligand>
</feature>
<dbReference type="GO" id="GO:0016887">
    <property type="term" value="F:ATP hydrolysis activity"/>
    <property type="evidence" value="ECO:0007669"/>
    <property type="project" value="InterPro"/>
</dbReference>
<dbReference type="EMBL" id="DVMT01000042">
    <property type="protein sequence ID" value="HIU40491.1"/>
    <property type="molecule type" value="Genomic_DNA"/>
</dbReference>
<reference evidence="11" key="1">
    <citation type="submission" date="2020-10" db="EMBL/GenBank/DDBJ databases">
        <authorList>
            <person name="Gilroy R."/>
        </authorList>
    </citation>
    <scope>NUCLEOTIDE SEQUENCE</scope>
    <source>
        <strain evidence="11">CHK193-30670</strain>
    </source>
</reference>
<dbReference type="GO" id="GO:0051082">
    <property type="term" value="F:unfolded protein binding"/>
    <property type="evidence" value="ECO:0007669"/>
    <property type="project" value="UniProtKB-UniRule"/>
</dbReference>
<dbReference type="InterPro" id="IPR019805">
    <property type="entry name" value="Heat_shock_protein_90_CS"/>
</dbReference>
<keyword evidence="3 8" id="KW-0963">Cytoplasm</keyword>
<dbReference type="GO" id="GO:0140662">
    <property type="term" value="F:ATP-dependent protein folding chaperone"/>
    <property type="evidence" value="ECO:0007669"/>
    <property type="project" value="InterPro"/>
</dbReference>
<feature type="binding site" evidence="9">
    <location>
        <position position="35"/>
    </location>
    <ligand>
        <name>ATP</name>
        <dbReference type="ChEBI" id="CHEBI:30616"/>
    </ligand>
</feature>
<protein>
    <recommendedName>
        <fullName evidence="8">Chaperone protein HtpG</fullName>
    </recommendedName>
    <alternativeName>
        <fullName evidence="8">Heat shock protein HtpG</fullName>
    </alternativeName>
    <alternativeName>
        <fullName evidence="8">High temperature protein G</fullName>
    </alternativeName>
</protein>
<dbReference type="PRINTS" id="PR00775">
    <property type="entry name" value="HEATSHOCK90"/>
</dbReference>
<dbReference type="SUPFAM" id="SSF55874">
    <property type="entry name" value="ATPase domain of HSP90 chaperone/DNA topoisomerase II/histidine kinase"/>
    <property type="match status" value="1"/>
</dbReference>